<dbReference type="InterPro" id="IPR011659">
    <property type="entry name" value="WD40"/>
</dbReference>
<dbReference type="AlphaFoldDB" id="A0A3A8PBV8"/>
<name>A0A3A8PBV8_9BACT</name>
<feature type="region of interest" description="Disordered" evidence="2">
    <location>
        <begin position="37"/>
        <end position="56"/>
    </location>
</feature>
<evidence type="ECO:0000313" key="4">
    <source>
        <dbReference type="Proteomes" id="UP000272888"/>
    </source>
</evidence>
<feature type="region of interest" description="Disordered" evidence="2">
    <location>
        <begin position="83"/>
        <end position="102"/>
    </location>
</feature>
<sequence>MTRGLERKPRFGPLRARRWWAVLGLLGAVGCEGRCGGASATAPGVPSPSQSLSEAERRALPGTIVFLSERAGQKDVWRVTPAGEETQVTSAPEDEYPGPPSPDGRTLLVVASGEANGGVFQQLRAQPLSGGAAVALHPPRPRARNASWGPDGKWLVTESDAQGFSDVVRLPLVANAVDTPVTHVKQGCFEPAVSPDGTEVACVCSGEGDPEVYVYRADGTGEPRRITTFYMEDRSPQWSPDGRWLAFVSNRERRERVYLVRPDGSDVRALSGEGFAGDEREAAFSPDGQRVAYVARLEDGKSRIWVATVAGGAPVALTDGTHRDDMPAWSPDGKALVFVSERDGDTDLYLMRADGTGQTRLTTAKGADWLPRWFVPR</sequence>
<dbReference type="InterPro" id="IPR011042">
    <property type="entry name" value="6-blade_b-propeller_TolB-like"/>
</dbReference>
<proteinExistence type="inferred from homology"/>
<dbReference type="Pfam" id="PF07676">
    <property type="entry name" value="PD40"/>
    <property type="match status" value="3"/>
</dbReference>
<dbReference type="PROSITE" id="PS51257">
    <property type="entry name" value="PROKAR_LIPOPROTEIN"/>
    <property type="match status" value="1"/>
</dbReference>
<dbReference type="PANTHER" id="PTHR36842">
    <property type="entry name" value="PROTEIN TOLB HOMOLOG"/>
    <property type="match status" value="1"/>
</dbReference>
<protein>
    <submittedName>
        <fullName evidence="3">TolB protein protein</fullName>
    </submittedName>
</protein>
<reference evidence="4" key="1">
    <citation type="submission" date="2018-09" db="EMBL/GenBank/DDBJ databases">
        <authorList>
            <person name="Livingstone P.G."/>
            <person name="Whitworth D.E."/>
        </authorList>
    </citation>
    <scope>NUCLEOTIDE SEQUENCE [LARGE SCALE GENOMIC DNA]</scope>
    <source>
        <strain evidence="4">CA051B</strain>
    </source>
</reference>
<dbReference type="Gene3D" id="2.120.10.30">
    <property type="entry name" value="TolB, C-terminal domain"/>
    <property type="match status" value="3"/>
</dbReference>
<evidence type="ECO:0000256" key="2">
    <source>
        <dbReference type="SAM" id="MobiDB-lite"/>
    </source>
</evidence>
<evidence type="ECO:0000313" key="3">
    <source>
        <dbReference type="EMBL" id="RKH49942.1"/>
    </source>
</evidence>
<accession>A0A3A8PBV8</accession>
<organism evidence="3 4">
    <name type="scientific">Corallococcus llansteffanensis</name>
    <dbReference type="NCBI Taxonomy" id="2316731"/>
    <lineage>
        <taxon>Bacteria</taxon>
        <taxon>Pseudomonadati</taxon>
        <taxon>Myxococcota</taxon>
        <taxon>Myxococcia</taxon>
        <taxon>Myxococcales</taxon>
        <taxon>Cystobacterineae</taxon>
        <taxon>Myxococcaceae</taxon>
        <taxon>Corallococcus</taxon>
    </lineage>
</organism>
<evidence type="ECO:0000256" key="1">
    <source>
        <dbReference type="ARBA" id="ARBA00009820"/>
    </source>
</evidence>
<dbReference type="PANTHER" id="PTHR36842:SF1">
    <property type="entry name" value="PROTEIN TOLB"/>
    <property type="match status" value="1"/>
</dbReference>
<dbReference type="SUPFAM" id="SSF69304">
    <property type="entry name" value="Tricorn protease N-terminal domain"/>
    <property type="match status" value="1"/>
</dbReference>
<comment type="caution">
    <text evidence="3">The sequence shown here is derived from an EMBL/GenBank/DDBJ whole genome shotgun (WGS) entry which is preliminary data.</text>
</comment>
<keyword evidence="4" id="KW-1185">Reference proteome</keyword>
<gene>
    <name evidence="3" type="ORF">D7V93_31185</name>
</gene>
<dbReference type="Proteomes" id="UP000272888">
    <property type="component" value="Unassembled WGS sequence"/>
</dbReference>
<dbReference type="EMBL" id="RAWB01000441">
    <property type="protein sequence ID" value="RKH49942.1"/>
    <property type="molecule type" value="Genomic_DNA"/>
</dbReference>
<comment type="similarity">
    <text evidence="1">Belongs to the TolB family.</text>
</comment>